<proteinExistence type="predicted"/>
<organism evidence="3 4">
    <name type="scientific">Basidiobolus ranarum</name>
    <dbReference type="NCBI Taxonomy" id="34480"/>
    <lineage>
        <taxon>Eukaryota</taxon>
        <taxon>Fungi</taxon>
        <taxon>Fungi incertae sedis</taxon>
        <taxon>Zoopagomycota</taxon>
        <taxon>Entomophthoromycotina</taxon>
        <taxon>Basidiobolomycetes</taxon>
        <taxon>Basidiobolales</taxon>
        <taxon>Basidiobolaceae</taxon>
        <taxon>Basidiobolus</taxon>
    </lineage>
</organism>
<dbReference type="EMBL" id="JASJQH010007088">
    <property type="protein sequence ID" value="KAK9718587.1"/>
    <property type="molecule type" value="Genomic_DNA"/>
</dbReference>
<evidence type="ECO:0000313" key="3">
    <source>
        <dbReference type="EMBL" id="KAK9718587.1"/>
    </source>
</evidence>
<dbReference type="InterPro" id="IPR009097">
    <property type="entry name" value="Cyclic_Pdiesterase"/>
</dbReference>
<evidence type="ECO:0000256" key="1">
    <source>
        <dbReference type="SAM" id="SignalP"/>
    </source>
</evidence>
<comment type="caution">
    <text evidence="3">The sequence shown here is derived from an EMBL/GenBank/DDBJ whole genome shotgun (WGS) entry which is preliminary data.</text>
</comment>
<dbReference type="Pfam" id="PF22547">
    <property type="entry name" value="2H-SAK"/>
    <property type="match status" value="1"/>
</dbReference>
<dbReference type="SUPFAM" id="SSF55144">
    <property type="entry name" value="LigT-like"/>
    <property type="match status" value="1"/>
</dbReference>
<protein>
    <recommendedName>
        <fullName evidence="2">Swiss Army Knife 2H phosphoesterase domain-containing protein</fullName>
    </recommendedName>
</protein>
<keyword evidence="1" id="KW-0732">Signal</keyword>
<evidence type="ECO:0000259" key="2">
    <source>
        <dbReference type="Pfam" id="PF22547"/>
    </source>
</evidence>
<feature type="chain" id="PRO_5045201528" description="Swiss Army Knife 2H phosphoesterase domain-containing protein" evidence="1">
    <location>
        <begin position="21"/>
        <end position="215"/>
    </location>
</feature>
<reference evidence="3 4" key="1">
    <citation type="submission" date="2023-04" db="EMBL/GenBank/DDBJ databases">
        <title>Genome of Basidiobolus ranarum AG-B5.</title>
        <authorList>
            <person name="Stajich J.E."/>
            <person name="Carter-House D."/>
            <person name="Gryganskyi A."/>
        </authorList>
    </citation>
    <scope>NUCLEOTIDE SEQUENCE [LARGE SCALE GENOMIC DNA]</scope>
    <source>
        <strain evidence="3 4">AG-B5</strain>
    </source>
</reference>
<name>A0ABR2W384_9FUNG</name>
<feature type="signal peptide" evidence="1">
    <location>
        <begin position="1"/>
        <end position="20"/>
    </location>
</feature>
<sequence length="215" mass="24517">MRFPILLTIYIALFIGKGEAKKELPNPSGRTYTLERKALDGRDLQFAPHVGNDPFTNWLGMNLNFSLFEPLFDTLNASLKTPLQNRNEAHITVITPPEFDNVLSKVGITMEDINWIALENNIQEAKINALCLGRVATKLENLEQEAYQVIIKSKQLLQIRQEIFNLYVCSGGEPSQFDPNNYYSHITLGYLHRDLFEQDGIYKGLNACWANLKLL</sequence>
<dbReference type="Proteomes" id="UP001479436">
    <property type="component" value="Unassembled WGS sequence"/>
</dbReference>
<gene>
    <name evidence="3" type="ORF">K7432_005411</name>
</gene>
<evidence type="ECO:0000313" key="4">
    <source>
        <dbReference type="Proteomes" id="UP001479436"/>
    </source>
</evidence>
<accession>A0ABR2W384</accession>
<feature type="domain" description="Swiss Army Knife 2H phosphoesterase" evidence="2">
    <location>
        <begin position="57"/>
        <end position="196"/>
    </location>
</feature>
<keyword evidence="4" id="KW-1185">Reference proteome</keyword>
<dbReference type="InterPro" id="IPR054498">
    <property type="entry name" value="2H-SAK"/>
</dbReference>